<keyword evidence="3 7" id="KW-0479">Metal-binding</keyword>
<dbReference type="RefSeq" id="WP_201158588.1">
    <property type="nucleotide sequence ID" value="NZ_NHSD01000326.1"/>
</dbReference>
<dbReference type="NCBIfam" id="NF005722">
    <property type="entry name" value="PRK07539.1-2"/>
    <property type="match status" value="1"/>
</dbReference>
<dbReference type="Gene3D" id="1.10.10.1590">
    <property type="entry name" value="NADH-quinone oxidoreductase subunit E"/>
    <property type="match status" value="1"/>
</dbReference>
<dbReference type="GO" id="GO:0046872">
    <property type="term" value="F:metal ion binding"/>
    <property type="evidence" value="ECO:0007669"/>
    <property type="project" value="UniProtKB-KW"/>
</dbReference>
<keyword evidence="9" id="KW-1185">Reference proteome</keyword>
<accession>A0A934TP44</accession>
<proteinExistence type="inferred from homology"/>
<dbReference type="AlphaFoldDB" id="A0A934TP44"/>
<comment type="cofactor">
    <cofactor evidence="7">
        <name>[2Fe-2S] cluster</name>
        <dbReference type="ChEBI" id="CHEBI:190135"/>
    </cofactor>
    <text evidence="7">Binds 1 [2Fe-2S] cluster.</text>
</comment>
<protein>
    <submittedName>
        <fullName evidence="8">NADH-quinone oxidoreductase subunit E</fullName>
    </submittedName>
</protein>
<keyword evidence="4 7" id="KW-0408">Iron</keyword>
<gene>
    <name evidence="8" type="ORF">CCR87_16040</name>
</gene>
<reference evidence="8" key="2">
    <citation type="journal article" date="2020" name="Microorganisms">
        <title>Osmotic Adaptation and Compatible Solute Biosynthesis of Phototrophic Bacteria as Revealed from Genome Analyses.</title>
        <authorList>
            <person name="Imhoff J.F."/>
            <person name="Rahn T."/>
            <person name="Kunzel S."/>
            <person name="Keller A."/>
            <person name="Neulinger S.C."/>
        </authorList>
    </citation>
    <scope>NUCLEOTIDE SEQUENCE</scope>
    <source>
        <strain evidence="8">LMG 28126</strain>
    </source>
</reference>
<comment type="cofactor">
    <cofactor evidence="6">
        <name>[2Fe-2S] cluster</name>
        <dbReference type="ChEBI" id="CHEBI:190135"/>
    </cofactor>
</comment>
<keyword evidence="5 7" id="KW-0411">Iron-sulfur</keyword>
<organism evidence="8 9">
    <name type="scientific">Rhodobaculum claviforme</name>
    <dbReference type="NCBI Taxonomy" id="1549854"/>
    <lineage>
        <taxon>Bacteria</taxon>
        <taxon>Pseudomonadati</taxon>
        <taxon>Pseudomonadota</taxon>
        <taxon>Alphaproteobacteria</taxon>
        <taxon>Rhodobacterales</taxon>
        <taxon>Paracoccaceae</taxon>
        <taxon>Rhodobaculum</taxon>
    </lineage>
</organism>
<dbReference type="GO" id="GO:0003954">
    <property type="term" value="F:NADH dehydrogenase activity"/>
    <property type="evidence" value="ECO:0007669"/>
    <property type="project" value="TreeGrafter"/>
</dbReference>
<dbReference type="InterPro" id="IPR036249">
    <property type="entry name" value="Thioredoxin-like_sf"/>
</dbReference>
<dbReference type="Gene3D" id="3.40.30.10">
    <property type="entry name" value="Glutaredoxin"/>
    <property type="match status" value="1"/>
</dbReference>
<comment type="caution">
    <text evidence="8">The sequence shown here is derived from an EMBL/GenBank/DDBJ whole genome shotgun (WGS) entry which is preliminary data.</text>
</comment>
<dbReference type="GO" id="GO:0051537">
    <property type="term" value="F:2 iron, 2 sulfur cluster binding"/>
    <property type="evidence" value="ECO:0007669"/>
    <property type="project" value="UniProtKB-KW"/>
</dbReference>
<dbReference type="PIRSF" id="PIRSF000216">
    <property type="entry name" value="NADH_DH_24kDa"/>
    <property type="match status" value="1"/>
</dbReference>
<dbReference type="EMBL" id="NHSD01000326">
    <property type="protein sequence ID" value="MBK5928827.1"/>
    <property type="molecule type" value="Genomic_DNA"/>
</dbReference>
<feature type="binding site" evidence="7">
    <location>
        <position position="86"/>
    </location>
    <ligand>
        <name>[2Fe-2S] cluster</name>
        <dbReference type="ChEBI" id="CHEBI:190135"/>
    </ligand>
</feature>
<feature type="binding site" evidence="7">
    <location>
        <position position="131"/>
    </location>
    <ligand>
        <name>[2Fe-2S] cluster</name>
        <dbReference type="ChEBI" id="CHEBI:190135"/>
    </ligand>
</feature>
<evidence type="ECO:0000313" key="8">
    <source>
        <dbReference type="EMBL" id="MBK5928827.1"/>
    </source>
</evidence>
<reference evidence="8" key="1">
    <citation type="submission" date="2017-05" db="EMBL/GenBank/DDBJ databases">
        <authorList>
            <person name="Imhoff J.F."/>
            <person name="Rahn T."/>
            <person name="Kuenzel S."/>
            <person name="Neulinger S.C."/>
        </authorList>
    </citation>
    <scope>NUCLEOTIDE SEQUENCE</scope>
    <source>
        <strain evidence="8">LMG 28126</strain>
    </source>
</reference>
<dbReference type="InterPro" id="IPR042128">
    <property type="entry name" value="NuoE_dom"/>
</dbReference>
<name>A0A934TP44_9RHOB</name>
<evidence type="ECO:0000256" key="2">
    <source>
        <dbReference type="ARBA" id="ARBA00022714"/>
    </source>
</evidence>
<evidence type="ECO:0000256" key="7">
    <source>
        <dbReference type="PIRSR" id="PIRSR000216-1"/>
    </source>
</evidence>
<evidence type="ECO:0000256" key="4">
    <source>
        <dbReference type="ARBA" id="ARBA00023004"/>
    </source>
</evidence>
<dbReference type="SUPFAM" id="SSF52833">
    <property type="entry name" value="Thioredoxin-like"/>
    <property type="match status" value="1"/>
</dbReference>
<comment type="similarity">
    <text evidence="1">Belongs to the complex I 24 kDa subunit family.</text>
</comment>
<evidence type="ECO:0000256" key="5">
    <source>
        <dbReference type="ARBA" id="ARBA00023014"/>
    </source>
</evidence>
<keyword evidence="2 7" id="KW-0001">2Fe-2S</keyword>
<feature type="binding site" evidence="7">
    <location>
        <position position="127"/>
    </location>
    <ligand>
        <name>[2Fe-2S] cluster</name>
        <dbReference type="ChEBI" id="CHEBI:190135"/>
    </ligand>
</feature>
<dbReference type="PANTHER" id="PTHR10371:SF3">
    <property type="entry name" value="NADH DEHYDROGENASE [UBIQUINONE] FLAVOPROTEIN 2, MITOCHONDRIAL"/>
    <property type="match status" value="1"/>
</dbReference>
<dbReference type="InterPro" id="IPR002023">
    <property type="entry name" value="NuoE-like"/>
</dbReference>
<dbReference type="InterPro" id="IPR041921">
    <property type="entry name" value="NuoE_N"/>
</dbReference>
<dbReference type="PANTHER" id="PTHR10371">
    <property type="entry name" value="NADH DEHYDROGENASE UBIQUINONE FLAVOPROTEIN 2, MITOCHONDRIAL"/>
    <property type="match status" value="1"/>
</dbReference>
<dbReference type="Pfam" id="PF01257">
    <property type="entry name" value="2Fe-2S_thioredx"/>
    <property type="match status" value="1"/>
</dbReference>
<dbReference type="Proteomes" id="UP000706333">
    <property type="component" value="Unassembled WGS sequence"/>
</dbReference>
<feature type="binding site" evidence="7">
    <location>
        <position position="91"/>
    </location>
    <ligand>
        <name>[2Fe-2S] cluster</name>
        <dbReference type="ChEBI" id="CHEBI:190135"/>
    </ligand>
</feature>
<evidence type="ECO:0000256" key="1">
    <source>
        <dbReference type="ARBA" id="ARBA00010643"/>
    </source>
</evidence>
<sequence>MTPQTSHLPEPLRDAILGAMDSFGGARPAMLESLRLIQHEEGWVSDDRLAQAAALLGVSAAELENLATFYSMIFRRPVGDTVILLCDGASCWLNGGDAVRDRLMERLGIGFGQTTADGKYTLINCACLGGCDKAPAAALGRDRRLVGPLDAAGVDALLEGRE</sequence>
<dbReference type="CDD" id="cd03064">
    <property type="entry name" value="TRX_Fd_NuoE"/>
    <property type="match status" value="1"/>
</dbReference>
<evidence type="ECO:0000256" key="3">
    <source>
        <dbReference type="ARBA" id="ARBA00022723"/>
    </source>
</evidence>
<evidence type="ECO:0000313" key="9">
    <source>
        <dbReference type="Proteomes" id="UP000706333"/>
    </source>
</evidence>
<evidence type="ECO:0000256" key="6">
    <source>
        <dbReference type="ARBA" id="ARBA00034078"/>
    </source>
</evidence>